<dbReference type="InterPro" id="IPR019897">
    <property type="entry name" value="RidA_CS"/>
</dbReference>
<dbReference type="InterPro" id="IPR006056">
    <property type="entry name" value="RidA"/>
</dbReference>
<evidence type="ECO:0000313" key="2">
    <source>
        <dbReference type="EMBL" id="PKY89487.1"/>
    </source>
</evidence>
<protein>
    <submittedName>
        <fullName evidence="2">RidA family protein</fullName>
    </submittedName>
</protein>
<sequence>MSKVTPLNTDKAPAAIGPYSQATTANGLVFVSGQLPIDPAVGKIEATDVADQTRQCLENLKHILASDGLTLADALKTTVYLANIQDFAAMNEVYAEYFQAPYPARAAFEVAALPQGALVEIELVAAK</sequence>
<dbReference type="EMBL" id="PKHE01000007">
    <property type="protein sequence ID" value="PKY89487.1"/>
    <property type="molecule type" value="Genomic_DNA"/>
</dbReference>
<accession>A0A2I1K1K7</accession>
<dbReference type="Pfam" id="PF01042">
    <property type="entry name" value="Ribonuc_L-PSP"/>
    <property type="match status" value="1"/>
</dbReference>
<dbReference type="OrthoDB" id="9803101at2"/>
<evidence type="ECO:0000313" key="3">
    <source>
        <dbReference type="Proteomes" id="UP000234384"/>
    </source>
</evidence>
<dbReference type="CDD" id="cd00448">
    <property type="entry name" value="YjgF_YER057c_UK114_family"/>
    <property type="match status" value="1"/>
</dbReference>
<evidence type="ECO:0000256" key="1">
    <source>
        <dbReference type="ARBA" id="ARBA00010552"/>
    </source>
</evidence>
<reference evidence="2 3" key="1">
    <citation type="submission" date="2017-12" db="EMBL/GenBank/DDBJ databases">
        <title>Phylogenetic diversity of female urinary microbiome.</title>
        <authorList>
            <person name="Thomas-White K."/>
            <person name="Wolfe A.J."/>
        </authorList>
    </citation>
    <scope>NUCLEOTIDE SEQUENCE [LARGE SCALE GENOMIC DNA]</scope>
    <source>
        <strain evidence="2 3">UMB0898</strain>
    </source>
</reference>
<comment type="caution">
    <text evidence="2">The sequence shown here is derived from an EMBL/GenBank/DDBJ whole genome shotgun (WGS) entry which is preliminary data.</text>
</comment>
<dbReference type="NCBIfam" id="TIGR00004">
    <property type="entry name" value="Rid family detoxifying hydrolase"/>
    <property type="match status" value="1"/>
</dbReference>
<dbReference type="InterPro" id="IPR035959">
    <property type="entry name" value="RutC-like_sf"/>
</dbReference>
<dbReference type="Proteomes" id="UP000234384">
    <property type="component" value="Unassembled WGS sequence"/>
</dbReference>
<dbReference type="PROSITE" id="PS01094">
    <property type="entry name" value="UPF0076"/>
    <property type="match status" value="1"/>
</dbReference>
<dbReference type="GO" id="GO:0005829">
    <property type="term" value="C:cytosol"/>
    <property type="evidence" value="ECO:0007669"/>
    <property type="project" value="TreeGrafter"/>
</dbReference>
<dbReference type="InterPro" id="IPR006175">
    <property type="entry name" value="YjgF/YER057c/UK114"/>
</dbReference>
<dbReference type="RefSeq" id="WP_006701464.1">
    <property type="nucleotide sequence ID" value="NZ_PKHE01000007.1"/>
</dbReference>
<proteinExistence type="inferred from homology"/>
<dbReference type="SUPFAM" id="SSF55298">
    <property type="entry name" value="YjgF-like"/>
    <property type="match status" value="1"/>
</dbReference>
<dbReference type="AlphaFoldDB" id="A0A2I1K1K7"/>
<dbReference type="PANTHER" id="PTHR11803">
    <property type="entry name" value="2-IMINOBUTANOATE/2-IMINOPROPANOATE DEAMINASE RIDA"/>
    <property type="match status" value="1"/>
</dbReference>
<dbReference type="FunFam" id="3.30.1330.40:FF:000001">
    <property type="entry name" value="L-PSP family endoribonuclease"/>
    <property type="match status" value="1"/>
</dbReference>
<comment type="similarity">
    <text evidence="1">Belongs to the RutC family.</text>
</comment>
<name>A0A2I1K1K7_9LACT</name>
<dbReference type="PANTHER" id="PTHR11803:SF58">
    <property type="entry name" value="PROTEIN HMF1-RELATED"/>
    <property type="match status" value="1"/>
</dbReference>
<gene>
    <name evidence="2" type="ORF">CYJ57_03745</name>
</gene>
<organism evidence="2 3">
    <name type="scientific">Falseniella ignava</name>
    <dbReference type="NCBI Taxonomy" id="137730"/>
    <lineage>
        <taxon>Bacteria</taxon>
        <taxon>Bacillati</taxon>
        <taxon>Bacillota</taxon>
        <taxon>Bacilli</taxon>
        <taxon>Lactobacillales</taxon>
        <taxon>Aerococcaceae</taxon>
        <taxon>Falseniella</taxon>
    </lineage>
</organism>
<dbReference type="GO" id="GO:0019239">
    <property type="term" value="F:deaminase activity"/>
    <property type="evidence" value="ECO:0007669"/>
    <property type="project" value="TreeGrafter"/>
</dbReference>
<dbReference type="Gene3D" id="3.30.1330.40">
    <property type="entry name" value="RutC-like"/>
    <property type="match status" value="1"/>
</dbReference>